<dbReference type="GO" id="GO:0016787">
    <property type="term" value="F:hydrolase activity"/>
    <property type="evidence" value="ECO:0007669"/>
    <property type="project" value="UniProtKB-KW"/>
</dbReference>
<dbReference type="Gene3D" id="3.30.420.40">
    <property type="match status" value="2"/>
</dbReference>
<keyword evidence="5" id="KW-0378">Hydrolase</keyword>
<evidence type="ECO:0000256" key="1">
    <source>
        <dbReference type="ARBA" id="ARBA00004245"/>
    </source>
</evidence>
<keyword evidence="6" id="KW-0067">ATP-binding</keyword>
<dbReference type="OMA" id="ENMCISK"/>
<evidence type="ECO:0000256" key="4">
    <source>
        <dbReference type="ARBA" id="ARBA00022741"/>
    </source>
</evidence>
<proteinExistence type="inferred from homology"/>
<dbReference type="Pfam" id="PF00022">
    <property type="entry name" value="Actin"/>
    <property type="match status" value="1"/>
</dbReference>
<dbReference type="GO" id="GO:0005856">
    <property type="term" value="C:cytoskeleton"/>
    <property type="evidence" value="ECO:0007669"/>
    <property type="project" value="UniProtKB-SubCell"/>
</dbReference>
<organism evidence="10 11">
    <name type="scientific">Patiria miniata</name>
    <name type="common">Bat star</name>
    <name type="synonym">Asterina miniata</name>
    <dbReference type="NCBI Taxonomy" id="46514"/>
    <lineage>
        <taxon>Eukaryota</taxon>
        <taxon>Metazoa</taxon>
        <taxon>Echinodermata</taxon>
        <taxon>Eleutherozoa</taxon>
        <taxon>Asterozoa</taxon>
        <taxon>Asteroidea</taxon>
        <taxon>Valvatacea</taxon>
        <taxon>Valvatida</taxon>
        <taxon>Asterinidae</taxon>
        <taxon>Patiria</taxon>
    </lineage>
</organism>
<dbReference type="InterPro" id="IPR004000">
    <property type="entry name" value="Actin"/>
</dbReference>
<keyword evidence="11" id="KW-1185">Reference proteome</keyword>
<evidence type="ECO:0000256" key="7">
    <source>
        <dbReference type="ARBA" id="ARBA00023212"/>
    </source>
</evidence>
<evidence type="ECO:0000313" key="11">
    <source>
        <dbReference type="Proteomes" id="UP000887568"/>
    </source>
</evidence>
<sequence>MDDASALVIDNGSGMCKAGFAGDDAPRSVFSSIIGRPRNDLGNSMPGLTPGDSYIGDDAQMKRGILNLKYPIQHGIITNWDDMEKIWHHTFYNELRVSPDEHCLLLTDAALNPKANREKMAQVMFETFDVPSLHIGVQAVLSILSSGRGTAIALESGDGVTQIVPVFEGYVLRNAIQRVDVAGSDLTNYLMEILSERRFDFSSADRETVCDIKEKLCYSAQNFKLELYNARYSWNQEKNYTLPDGQVISVGSEMFRCPEVLFNPSLAGLHTEGIHQAVYNSIMTCDMATRRDLYCNVVLAGGSTMFPGFCDRIQKELCDLAPSFMKVKISAAPERKLFTWIGGSILASLSYFDNMCVSKQEFQEKGPAVIDQKCFDRALLKK</sequence>
<dbReference type="Gene3D" id="3.90.640.10">
    <property type="entry name" value="Actin, Chain A, domain 4"/>
    <property type="match status" value="1"/>
</dbReference>
<keyword evidence="4" id="KW-0547">Nucleotide-binding</keyword>
<comment type="catalytic activity">
    <reaction evidence="8">
        <text>ATP + H2O = ADP + phosphate + H(+)</text>
        <dbReference type="Rhea" id="RHEA:13065"/>
        <dbReference type="ChEBI" id="CHEBI:15377"/>
        <dbReference type="ChEBI" id="CHEBI:15378"/>
        <dbReference type="ChEBI" id="CHEBI:30616"/>
        <dbReference type="ChEBI" id="CHEBI:43474"/>
        <dbReference type="ChEBI" id="CHEBI:456216"/>
    </reaction>
</comment>
<dbReference type="SUPFAM" id="SSF53067">
    <property type="entry name" value="Actin-like ATPase domain"/>
    <property type="match status" value="2"/>
</dbReference>
<dbReference type="FunFam" id="3.30.420.40:FF:000291">
    <property type="entry name" value="Actin, alpha skeletal muscle"/>
    <property type="match status" value="1"/>
</dbReference>
<reference evidence="10" key="1">
    <citation type="submission" date="2022-11" db="UniProtKB">
        <authorList>
            <consortium name="EnsemblMetazoa"/>
        </authorList>
    </citation>
    <scope>IDENTIFICATION</scope>
</reference>
<comment type="subcellular location">
    <subcellularLocation>
        <location evidence="1">Cytoplasm</location>
        <location evidence="1">Cytoskeleton</location>
    </subcellularLocation>
</comment>
<protein>
    <recommendedName>
        <fullName evidence="12">Actin</fullName>
    </recommendedName>
</protein>
<evidence type="ECO:0000256" key="6">
    <source>
        <dbReference type="ARBA" id="ARBA00022840"/>
    </source>
</evidence>
<evidence type="ECO:0000256" key="5">
    <source>
        <dbReference type="ARBA" id="ARBA00022801"/>
    </source>
</evidence>
<dbReference type="FunFam" id="3.30.420.40:FF:000218">
    <property type="entry name" value="actin, alpha sarcomeric/skeletal-like"/>
    <property type="match status" value="1"/>
</dbReference>
<dbReference type="OrthoDB" id="10300896at2759"/>
<evidence type="ECO:0000313" key="10">
    <source>
        <dbReference type="EnsemblMetazoa" id="XP_038060659.1"/>
    </source>
</evidence>
<evidence type="ECO:0000256" key="3">
    <source>
        <dbReference type="ARBA" id="ARBA00022490"/>
    </source>
</evidence>
<dbReference type="PRINTS" id="PR00190">
    <property type="entry name" value="ACTIN"/>
</dbReference>
<dbReference type="PANTHER" id="PTHR11937">
    <property type="entry name" value="ACTIN"/>
    <property type="match status" value="1"/>
</dbReference>
<dbReference type="InterPro" id="IPR043129">
    <property type="entry name" value="ATPase_NBD"/>
</dbReference>
<evidence type="ECO:0008006" key="12">
    <source>
        <dbReference type="Google" id="ProtNLM"/>
    </source>
</evidence>
<dbReference type="FunFam" id="3.90.640.10:FF:000007">
    <property type="entry name" value="Actin like 7B"/>
    <property type="match status" value="1"/>
</dbReference>
<evidence type="ECO:0000256" key="8">
    <source>
        <dbReference type="ARBA" id="ARBA00049360"/>
    </source>
</evidence>
<keyword evidence="3" id="KW-0963">Cytoplasm</keyword>
<comment type="similarity">
    <text evidence="2 9">Belongs to the actin family.</text>
</comment>
<dbReference type="AlphaFoldDB" id="A0A914ABC4"/>
<evidence type="ECO:0000256" key="2">
    <source>
        <dbReference type="ARBA" id="ARBA00006752"/>
    </source>
</evidence>
<name>A0A914ABC4_PATMI</name>
<dbReference type="EnsemblMetazoa" id="XM_038204731.1">
    <property type="protein sequence ID" value="XP_038060659.1"/>
    <property type="gene ID" value="LOC119731554"/>
</dbReference>
<evidence type="ECO:0000256" key="9">
    <source>
        <dbReference type="RuleBase" id="RU000487"/>
    </source>
</evidence>
<dbReference type="Proteomes" id="UP000887568">
    <property type="component" value="Unplaced"/>
</dbReference>
<dbReference type="GeneID" id="119731554"/>
<dbReference type="GO" id="GO:0005524">
    <property type="term" value="F:ATP binding"/>
    <property type="evidence" value="ECO:0007669"/>
    <property type="project" value="UniProtKB-KW"/>
</dbReference>
<dbReference type="RefSeq" id="XP_038060659.1">
    <property type="nucleotide sequence ID" value="XM_038204731.1"/>
</dbReference>
<dbReference type="FunFam" id="3.30.420.40:FF:000058">
    <property type="entry name" value="Putative actin-related protein 5"/>
    <property type="match status" value="1"/>
</dbReference>
<accession>A0A914ABC4</accession>
<keyword evidence="7" id="KW-0206">Cytoskeleton</keyword>
<dbReference type="SMART" id="SM00268">
    <property type="entry name" value="ACTIN"/>
    <property type="match status" value="1"/>
</dbReference>